<dbReference type="KEGG" id="sace:GIY23_21455"/>
<dbReference type="EMBL" id="CP045929">
    <property type="protein sequence ID" value="QGK71738.1"/>
    <property type="molecule type" value="Genomic_DNA"/>
</dbReference>
<protein>
    <recommendedName>
        <fullName evidence="3">Nuclear transport factor 2 family protein</fullName>
    </recommendedName>
</protein>
<dbReference type="RefSeq" id="WP_154078306.1">
    <property type="nucleotide sequence ID" value="NZ_CP045929.1"/>
</dbReference>
<evidence type="ECO:0000313" key="2">
    <source>
        <dbReference type="Proteomes" id="UP000371041"/>
    </source>
</evidence>
<dbReference type="PROSITE" id="PS51257">
    <property type="entry name" value="PROKAR_LIPOPROTEIN"/>
    <property type="match status" value="1"/>
</dbReference>
<sequence length="138" mass="14849">MRPGPVVFVATLLAVLAGCSSTPEHVRLAQEYFAANNAAAFENSAAQQDFFRRTQHPDFTGEICALGGATVESEPVYSTLRPDPDFEPDGAGPARGDTWVVAVEVTTRQDGVVVGRQIGSQHLVQLDDRMFGFAPCPR</sequence>
<accession>A0A5Q3QAZ8</accession>
<keyword evidence="2" id="KW-1185">Reference proteome</keyword>
<organism evidence="1 2">
    <name type="scientific">Allosaccharopolyspora coralli</name>
    <dbReference type="NCBI Taxonomy" id="2665642"/>
    <lineage>
        <taxon>Bacteria</taxon>
        <taxon>Bacillati</taxon>
        <taxon>Actinomycetota</taxon>
        <taxon>Actinomycetes</taxon>
        <taxon>Pseudonocardiales</taxon>
        <taxon>Pseudonocardiaceae</taxon>
        <taxon>Allosaccharopolyspora</taxon>
    </lineage>
</organism>
<dbReference type="Proteomes" id="UP000371041">
    <property type="component" value="Chromosome"/>
</dbReference>
<evidence type="ECO:0000313" key="1">
    <source>
        <dbReference type="EMBL" id="QGK71738.1"/>
    </source>
</evidence>
<reference evidence="2" key="1">
    <citation type="submission" date="2019-11" db="EMBL/GenBank/DDBJ databases">
        <title>The complete genome sequence of Saccharopolyspora sp. E2A.</title>
        <authorList>
            <person name="Zhang G."/>
        </authorList>
    </citation>
    <scope>NUCLEOTIDE SEQUENCE [LARGE SCALE GENOMIC DNA]</scope>
    <source>
        <strain evidence="2">E2A</strain>
    </source>
</reference>
<evidence type="ECO:0008006" key="3">
    <source>
        <dbReference type="Google" id="ProtNLM"/>
    </source>
</evidence>
<dbReference type="AlphaFoldDB" id="A0A5Q3QAZ8"/>
<name>A0A5Q3QAZ8_9PSEU</name>
<proteinExistence type="predicted"/>
<gene>
    <name evidence="1" type="ORF">GIY23_21455</name>
</gene>